<proteinExistence type="predicted"/>
<evidence type="ECO:0000259" key="1">
    <source>
        <dbReference type="Pfam" id="PF13472"/>
    </source>
</evidence>
<evidence type="ECO:0000313" key="4">
    <source>
        <dbReference type="EMBL" id="KAA9003176.1"/>
    </source>
</evidence>
<sequence length="408" mass="44677">MKMKHLSPNRSFLIRSGVFVVLFSLLVSCHNDRNRPAKEGGEQENAAIAHQLTDFDEPNLRALAEKLRSASQQSIHIVQLGDSHTAADFFTGALRQQLQRRFGDGGPGFISPVAVPGQRYAEISFAADKRAWQLISSRKEKRTDFPLGGMMAQPAGEQASVILNSRRAGDSYLVQALYRSSGQSTLALQSAGQQRTLPLPATDGNWRFSSAAPAALPLNASVNQGASLQLGGWLIARDRPGVMLSALGINGATINMLDKWQDWPETLAQMKPDMVILSYGTNEAFNASLDAAQYRQNLESKIAALRRVAPQAVVLLLGPGDSIKRADAGSCQQMQPPLLNTVIQVQQAVARQQHTLFWNWRDYMGGECAIQRWASEGLARPDMVHLSQAGYEQSAQALYQQLMQILAL</sequence>
<dbReference type="InterPro" id="IPR013830">
    <property type="entry name" value="SGNH_hydro"/>
</dbReference>
<keyword evidence="5" id="KW-1185">Reference proteome</keyword>
<dbReference type="OrthoDB" id="7985403at2"/>
<dbReference type="InterPro" id="IPR051532">
    <property type="entry name" value="Ester_Hydrolysis_Enzymes"/>
</dbReference>
<dbReference type="Gene3D" id="2.60.120.1360">
    <property type="match status" value="1"/>
</dbReference>
<accession>A0A5J5G5M2</accession>
<dbReference type="SUPFAM" id="SSF52266">
    <property type="entry name" value="SGNH hydrolase"/>
    <property type="match status" value="1"/>
</dbReference>
<dbReference type="PANTHER" id="PTHR30383:SF29">
    <property type="entry name" value="SGNH HYDROLASE-TYPE ESTERASE DOMAIN-CONTAINING PROTEIN"/>
    <property type="match status" value="1"/>
</dbReference>
<protein>
    <submittedName>
        <fullName evidence="3">Uncharacterized protein</fullName>
    </submittedName>
</protein>
<comment type="caution">
    <text evidence="3">The sequence shown here is derived from an EMBL/GenBank/DDBJ whole genome shotgun (WGS) entry which is preliminary data.</text>
</comment>
<evidence type="ECO:0000313" key="5">
    <source>
        <dbReference type="Proteomes" id="UP000335415"/>
    </source>
</evidence>
<dbReference type="AlphaFoldDB" id="A0A5J5G5M2"/>
<dbReference type="InterPro" id="IPR055041">
    <property type="entry name" value="Ape1_N"/>
</dbReference>
<dbReference type="Pfam" id="PF13472">
    <property type="entry name" value="Lipase_GDSL_2"/>
    <property type="match status" value="1"/>
</dbReference>
<dbReference type="InterPro" id="IPR036514">
    <property type="entry name" value="SGNH_hydro_sf"/>
</dbReference>
<dbReference type="CDD" id="cd01825">
    <property type="entry name" value="SGNH_hydrolase_peri1"/>
    <property type="match status" value="1"/>
</dbReference>
<reference evidence="3 5" key="1">
    <citation type="submission" date="2019-09" db="EMBL/GenBank/DDBJ databases">
        <authorList>
            <person name="Li Y."/>
        </authorList>
    </citation>
    <scope>NUCLEOTIDE SEQUENCE [LARGE SCALE GENOMIC DNA]</scope>
    <source>
        <strain evidence="3 5">L3-3HA</strain>
    </source>
</reference>
<dbReference type="Gene3D" id="3.40.50.1110">
    <property type="entry name" value="SGNH hydrolase"/>
    <property type="match status" value="1"/>
</dbReference>
<name>A0A5J5G5M2_9GAMM</name>
<dbReference type="PANTHER" id="PTHR30383">
    <property type="entry name" value="THIOESTERASE 1/PROTEASE 1/LYSOPHOSPHOLIPASE L1"/>
    <property type="match status" value="1"/>
</dbReference>
<feature type="domain" description="SGNH hydrolase-type esterase" evidence="1">
    <location>
        <begin position="241"/>
        <end position="392"/>
    </location>
</feature>
<gene>
    <name evidence="3" type="ORF">FJU30_00575</name>
    <name evidence="4" type="ORF">FJU30_04190</name>
</gene>
<dbReference type="Proteomes" id="UP000335415">
    <property type="component" value="Unassembled WGS sequence"/>
</dbReference>
<dbReference type="GO" id="GO:0016788">
    <property type="term" value="F:hydrolase activity, acting on ester bonds"/>
    <property type="evidence" value="ECO:0007669"/>
    <property type="project" value="UniProtKB-ARBA"/>
</dbReference>
<evidence type="ECO:0000313" key="3">
    <source>
        <dbReference type="EMBL" id="KAA9002536.1"/>
    </source>
</evidence>
<feature type="domain" description="Peptidoglycan O-acetylesterase N-terminal" evidence="2">
    <location>
        <begin position="105"/>
        <end position="219"/>
    </location>
</feature>
<dbReference type="PROSITE" id="PS51257">
    <property type="entry name" value="PROKAR_LIPOPROTEIN"/>
    <property type="match status" value="1"/>
</dbReference>
<evidence type="ECO:0000259" key="2">
    <source>
        <dbReference type="Pfam" id="PF22753"/>
    </source>
</evidence>
<organism evidence="3 5">
    <name type="scientific">Affinibrenneria salicis</name>
    <dbReference type="NCBI Taxonomy" id="2590031"/>
    <lineage>
        <taxon>Bacteria</taxon>
        <taxon>Pseudomonadati</taxon>
        <taxon>Pseudomonadota</taxon>
        <taxon>Gammaproteobacteria</taxon>
        <taxon>Enterobacterales</taxon>
        <taxon>Pectobacteriaceae</taxon>
        <taxon>Affinibrenneria</taxon>
    </lineage>
</organism>
<dbReference type="Pfam" id="PF22753">
    <property type="entry name" value="Ape1_N"/>
    <property type="match status" value="1"/>
</dbReference>
<dbReference type="EMBL" id="VYKJ01000001">
    <property type="protein sequence ID" value="KAA9003176.1"/>
    <property type="molecule type" value="Genomic_DNA"/>
</dbReference>
<dbReference type="EMBL" id="VYKJ01000001">
    <property type="protein sequence ID" value="KAA9002536.1"/>
    <property type="molecule type" value="Genomic_DNA"/>
</dbReference>